<organism evidence="1 2">
    <name type="scientific">Candidatus Allocopromorpha excrementigallinarum</name>
    <dbReference type="NCBI Taxonomy" id="2840742"/>
    <lineage>
        <taxon>Bacteria</taxon>
        <taxon>Bacillati</taxon>
        <taxon>Bacillota</taxon>
        <taxon>Clostridia</taxon>
        <taxon>Eubacteriales</taxon>
        <taxon>Eubacteriaceae</taxon>
        <taxon>Eubacteriaceae incertae sedis</taxon>
        <taxon>Candidatus Allocopromorpha</taxon>
    </lineage>
</organism>
<sequence>MMYMIYRFNYEKLVDAVDHKGMTSSEVAAFLDIPERQYLLKLCNCKEFTMEEISILADQVLEIPPEKIPEYFFCREM</sequence>
<reference evidence="1" key="1">
    <citation type="submission" date="2020-10" db="EMBL/GenBank/DDBJ databases">
        <authorList>
            <person name="Gilroy R."/>
        </authorList>
    </citation>
    <scope>NUCLEOTIDE SEQUENCE</scope>
    <source>
        <strain evidence="1">ChiHcec3-6078</strain>
    </source>
</reference>
<dbReference type="AlphaFoldDB" id="A0A9D1HZT2"/>
<dbReference type="Pfam" id="PF05339">
    <property type="entry name" value="DUF739"/>
    <property type="match status" value="1"/>
</dbReference>
<proteinExistence type="predicted"/>
<gene>
    <name evidence="1" type="ORF">IAC50_01320</name>
</gene>
<evidence type="ECO:0000313" key="1">
    <source>
        <dbReference type="EMBL" id="HIU25122.1"/>
    </source>
</evidence>
<protein>
    <submittedName>
        <fullName evidence="1">DUF739 family protein</fullName>
    </submittedName>
</protein>
<dbReference type="InterPro" id="IPR008003">
    <property type="entry name" value="DUF739"/>
</dbReference>
<reference evidence="1" key="2">
    <citation type="journal article" date="2021" name="PeerJ">
        <title>Extensive microbial diversity within the chicken gut microbiome revealed by metagenomics and culture.</title>
        <authorList>
            <person name="Gilroy R."/>
            <person name="Ravi A."/>
            <person name="Getino M."/>
            <person name="Pursley I."/>
            <person name="Horton D.L."/>
            <person name="Alikhan N.F."/>
            <person name="Baker D."/>
            <person name="Gharbi K."/>
            <person name="Hall N."/>
            <person name="Watson M."/>
            <person name="Adriaenssens E.M."/>
            <person name="Foster-Nyarko E."/>
            <person name="Jarju S."/>
            <person name="Secka A."/>
            <person name="Antonio M."/>
            <person name="Oren A."/>
            <person name="Chaudhuri R.R."/>
            <person name="La Ragione R."/>
            <person name="Hildebrand F."/>
            <person name="Pallen M.J."/>
        </authorList>
    </citation>
    <scope>NUCLEOTIDE SEQUENCE</scope>
    <source>
        <strain evidence="1">ChiHcec3-6078</strain>
    </source>
</reference>
<accession>A0A9D1HZT2</accession>
<name>A0A9D1HZT2_9FIRM</name>
<dbReference type="EMBL" id="DVMP01000028">
    <property type="protein sequence ID" value="HIU25122.1"/>
    <property type="molecule type" value="Genomic_DNA"/>
</dbReference>
<dbReference type="Proteomes" id="UP000824090">
    <property type="component" value="Unassembled WGS sequence"/>
</dbReference>
<comment type="caution">
    <text evidence="1">The sequence shown here is derived from an EMBL/GenBank/DDBJ whole genome shotgun (WGS) entry which is preliminary data.</text>
</comment>
<evidence type="ECO:0000313" key="2">
    <source>
        <dbReference type="Proteomes" id="UP000824090"/>
    </source>
</evidence>